<name>A0ABZ2Y4D4_9FIRM</name>
<dbReference type="InterPro" id="IPR003660">
    <property type="entry name" value="HAMP_dom"/>
</dbReference>
<dbReference type="Pfam" id="PF02743">
    <property type="entry name" value="dCache_1"/>
    <property type="match status" value="1"/>
</dbReference>
<proteinExistence type="inferred from homology"/>
<dbReference type="PANTHER" id="PTHR32089">
    <property type="entry name" value="METHYL-ACCEPTING CHEMOTAXIS PROTEIN MCPB"/>
    <property type="match status" value="1"/>
</dbReference>
<evidence type="ECO:0000259" key="11">
    <source>
        <dbReference type="PROSITE" id="PS50111"/>
    </source>
</evidence>
<dbReference type="CDD" id="cd12912">
    <property type="entry name" value="PDC2_MCP_like"/>
    <property type="match status" value="1"/>
</dbReference>
<feature type="transmembrane region" description="Helical" evidence="10">
    <location>
        <begin position="12"/>
        <end position="31"/>
    </location>
</feature>
<evidence type="ECO:0000256" key="1">
    <source>
        <dbReference type="ARBA" id="ARBA00004651"/>
    </source>
</evidence>
<evidence type="ECO:0000259" key="12">
    <source>
        <dbReference type="PROSITE" id="PS50885"/>
    </source>
</evidence>
<comment type="subcellular location">
    <subcellularLocation>
        <location evidence="1">Cell membrane</location>
        <topology evidence="1">Multi-pass membrane protein</topology>
    </subcellularLocation>
</comment>
<keyword evidence="4 10" id="KW-0812">Transmembrane</keyword>
<dbReference type="PROSITE" id="PS50111">
    <property type="entry name" value="CHEMOTAXIS_TRANSDUC_2"/>
    <property type="match status" value="1"/>
</dbReference>
<accession>A0ABZ2Y4D4</accession>
<sequence>MKSIRKQLISVMLLLVIIPFIISNVVGYIFISKGFKESLEENNKMLAIAIADNVRGFIDKAYSTTEEIANLKDVKNFLVEEQKNILVDTATRHPYFDLLYIQGTDGMQTARSAGEVGDRSGRWWFKQMMEDQQPFVSASYYSVNGNVPVTSIFFPIYNVSKLVGVMGSDIKLDALQTMVEKFSKGNNSYSYIIDGEGIVIAHPDKQQVSELYNYKTLKKTLLVKDENGNILKDENGNQLTELQDINVPEKLKEITEKALNGETGVAEYVDSEGEAVISAYSTIDLPGISDNWGVITVQKKDDAMAIFTNVQRKNLLTAFVLILVVILIAYWIANGISRPITSVVQLMEMAAQGDLTVSSSYKSKTEIGRLSTSFSHMIANVRDLIKKIDELGKQVFSSSEILSATTEETTASIDSISQAITAVANGANEQAKDIDDGAKEVSALAEEIEAISYQVSQSREDSQLIHEANIKGLEAMERLETKNHESNTVRKNVDNIVEQLNHKANEITSIVETIVGISKQTNLLALNAAIEASRAGEAGQGFAVVAEEVRKLAEDTSEASNNVKKIILDIQQDVKKTQDAMVIFKVVSEEQSQAVVHSKDIFTEISNGIQVIVNRINDITTGLQNVKNGKEKVLSSIQDISAVSEETAASSEQASASMEQQIAAAEQVGNLADELHKMATQLSTAIHRFKF</sequence>
<dbReference type="SUPFAM" id="SSF103190">
    <property type="entry name" value="Sensory domain-like"/>
    <property type="match status" value="1"/>
</dbReference>
<evidence type="ECO:0000256" key="3">
    <source>
        <dbReference type="ARBA" id="ARBA00022500"/>
    </source>
</evidence>
<evidence type="ECO:0000256" key="8">
    <source>
        <dbReference type="ARBA" id="ARBA00029447"/>
    </source>
</evidence>
<dbReference type="EMBL" id="CP121687">
    <property type="protein sequence ID" value="WZL69319.1"/>
    <property type="molecule type" value="Genomic_DNA"/>
</dbReference>
<dbReference type="Gene3D" id="1.10.287.950">
    <property type="entry name" value="Methyl-accepting chemotaxis protein"/>
    <property type="match status" value="1"/>
</dbReference>
<dbReference type="SMART" id="SM00304">
    <property type="entry name" value="HAMP"/>
    <property type="match status" value="2"/>
</dbReference>
<evidence type="ECO:0000256" key="4">
    <source>
        <dbReference type="ARBA" id="ARBA00022692"/>
    </source>
</evidence>
<organism evidence="13 14">
    <name type="scientific">Defluviitalea saccharophila</name>
    <dbReference type="NCBI Taxonomy" id="879970"/>
    <lineage>
        <taxon>Bacteria</taxon>
        <taxon>Bacillati</taxon>
        <taxon>Bacillota</taxon>
        <taxon>Clostridia</taxon>
        <taxon>Lachnospirales</taxon>
        <taxon>Defluviitaleaceae</taxon>
        <taxon>Defluviitalea</taxon>
    </lineage>
</organism>
<comment type="similarity">
    <text evidence="8">Belongs to the methyl-accepting chemotaxis (MCP) protein family.</text>
</comment>
<dbReference type="SUPFAM" id="SSF58104">
    <property type="entry name" value="Methyl-accepting chemotaxis protein (MCP) signaling domain"/>
    <property type="match status" value="1"/>
</dbReference>
<dbReference type="Proteomes" id="UP001486565">
    <property type="component" value="Chromosome"/>
</dbReference>
<dbReference type="Gene3D" id="3.30.450.20">
    <property type="entry name" value="PAS domain"/>
    <property type="match status" value="1"/>
</dbReference>
<keyword evidence="2" id="KW-1003">Cell membrane</keyword>
<dbReference type="Gene3D" id="6.10.340.10">
    <property type="match status" value="1"/>
</dbReference>
<dbReference type="PROSITE" id="PS50885">
    <property type="entry name" value="HAMP"/>
    <property type="match status" value="1"/>
</dbReference>
<evidence type="ECO:0000256" key="7">
    <source>
        <dbReference type="ARBA" id="ARBA00023224"/>
    </source>
</evidence>
<dbReference type="Pfam" id="PF00015">
    <property type="entry name" value="MCPsignal"/>
    <property type="match status" value="1"/>
</dbReference>
<dbReference type="CDD" id="cd06225">
    <property type="entry name" value="HAMP"/>
    <property type="match status" value="1"/>
</dbReference>
<evidence type="ECO:0000256" key="10">
    <source>
        <dbReference type="SAM" id="Phobius"/>
    </source>
</evidence>
<dbReference type="InterPro" id="IPR004089">
    <property type="entry name" value="MCPsignal_dom"/>
</dbReference>
<evidence type="ECO:0000256" key="5">
    <source>
        <dbReference type="ARBA" id="ARBA00022989"/>
    </source>
</evidence>
<feature type="transmembrane region" description="Helical" evidence="10">
    <location>
        <begin position="314"/>
        <end position="333"/>
    </location>
</feature>
<dbReference type="CDD" id="cd18773">
    <property type="entry name" value="PDC1_HK_sensor"/>
    <property type="match status" value="1"/>
</dbReference>
<dbReference type="SMART" id="SM00283">
    <property type="entry name" value="MA"/>
    <property type="match status" value="1"/>
</dbReference>
<dbReference type="InterPro" id="IPR029151">
    <property type="entry name" value="Sensor-like_sf"/>
</dbReference>
<evidence type="ECO:0000313" key="14">
    <source>
        <dbReference type="Proteomes" id="UP001486565"/>
    </source>
</evidence>
<feature type="domain" description="HAMP" evidence="12">
    <location>
        <begin position="334"/>
        <end position="386"/>
    </location>
</feature>
<dbReference type="PANTHER" id="PTHR32089:SF112">
    <property type="entry name" value="LYSOZYME-LIKE PROTEIN-RELATED"/>
    <property type="match status" value="1"/>
</dbReference>
<evidence type="ECO:0000313" key="13">
    <source>
        <dbReference type="EMBL" id="WZL69319.1"/>
    </source>
</evidence>
<evidence type="ECO:0000256" key="9">
    <source>
        <dbReference type="PROSITE-ProRule" id="PRU00284"/>
    </source>
</evidence>
<protein>
    <submittedName>
        <fullName evidence="13">Methyl-accepting chemotaxis protein</fullName>
    </submittedName>
</protein>
<dbReference type="RefSeq" id="WP_341876316.1">
    <property type="nucleotide sequence ID" value="NZ_CP121687.1"/>
</dbReference>
<keyword evidence="7 9" id="KW-0807">Transducer</keyword>
<keyword evidence="6 10" id="KW-0472">Membrane</keyword>
<keyword evidence="5 10" id="KW-1133">Transmembrane helix</keyword>
<dbReference type="InterPro" id="IPR033479">
    <property type="entry name" value="dCache_1"/>
</dbReference>
<keyword evidence="14" id="KW-1185">Reference proteome</keyword>
<feature type="domain" description="Methyl-accepting transducer" evidence="11">
    <location>
        <begin position="405"/>
        <end position="662"/>
    </location>
</feature>
<gene>
    <name evidence="13" type="ORF">QBE51_11015</name>
</gene>
<evidence type="ECO:0000256" key="6">
    <source>
        <dbReference type="ARBA" id="ARBA00023136"/>
    </source>
</evidence>
<evidence type="ECO:0000256" key="2">
    <source>
        <dbReference type="ARBA" id="ARBA00022475"/>
    </source>
</evidence>
<reference evidence="13 14" key="1">
    <citation type="submission" date="2023-03" db="EMBL/GenBank/DDBJ databases">
        <title>Novel Species.</title>
        <authorList>
            <person name="Ma S."/>
        </authorList>
    </citation>
    <scope>NUCLEOTIDE SEQUENCE [LARGE SCALE GENOMIC DNA]</scope>
    <source>
        <strain evidence="13 14">LIND6LT2</strain>
    </source>
</reference>
<dbReference type="Pfam" id="PF00672">
    <property type="entry name" value="HAMP"/>
    <property type="match status" value="1"/>
</dbReference>
<keyword evidence="3" id="KW-0145">Chemotaxis</keyword>